<evidence type="ECO:0000256" key="7">
    <source>
        <dbReference type="ARBA" id="ARBA00022840"/>
    </source>
</evidence>
<keyword evidence="4" id="KW-0677">Repeat</keyword>
<keyword evidence="11" id="KW-0175">Coiled coil</keyword>
<evidence type="ECO:0000313" key="17">
    <source>
        <dbReference type="Proteomes" id="UP001146793"/>
    </source>
</evidence>
<dbReference type="Gene3D" id="1.10.1070.11">
    <property type="entry name" value="Phosphatidylinositol 3-/4-kinase, catalytic domain"/>
    <property type="match status" value="1"/>
</dbReference>
<feature type="compositionally biased region" description="Basic and acidic residues" evidence="12">
    <location>
        <begin position="1990"/>
        <end position="2002"/>
    </location>
</feature>
<dbReference type="InterPro" id="IPR018936">
    <property type="entry name" value="PI3/4_kinase_CS"/>
</dbReference>
<accession>A0AAV7ZGY4</accession>
<dbReference type="SUPFAM" id="SSF47212">
    <property type="entry name" value="FKBP12-rapamycin-binding domain of FKBP-rapamycin-associated protein (FRAP)"/>
    <property type="match status" value="1"/>
</dbReference>
<comment type="catalytic activity">
    <reaction evidence="8 10">
        <text>L-threonyl-[protein] + ATP = O-phospho-L-threonyl-[protein] + ADP + H(+)</text>
        <dbReference type="Rhea" id="RHEA:46608"/>
        <dbReference type="Rhea" id="RHEA-COMP:11060"/>
        <dbReference type="Rhea" id="RHEA-COMP:11605"/>
        <dbReference type="ChEBI" id="CHEBI:15378"/>
        <dbReference type="ChEBI" id="CHEBI:30013"/>
        <dbReference type="ChEBI" id="CHEBI:30616"/>
        <dbReference type="ChEBI" id="CHEBI:61977"/>
        <dbReference type="ChEBI" id="CHEBI:456216"/>
        <dbReference type="EC" id="2.7.11.1"/>
    </reaction>
</comment>
<evidence type="ECO:0000256" key="2">
    <source>
        <dbReference type="ARBA" id="ARBA00022527"/>
    </source>
</evidence>
<dbReference type="GO" id="GO:0044877">
    <property type="term" value="F:protein-containing complex binding"/>
    <property type="evidence" value="ECO:0007669"/>
    <property type="project" value="InterPro"/>
</dbReference>
<dbReference type="PANTHER" id="PTHR11139:SF9">
    <property type="entry name" value="SERINE_THREONINE-PROTEIN KINASE MTOR"/>
    <property type="match status" value="1"/>
</dbReference>
<dbReference type="PANTHER" id="PTHR11139">
    <property type="entry name" value="ATAXIA TELANGIECTASIA MUTATED ATM -RELATED"/>
    <property type="match status" value="1"/>
</dbReference>
<feature type="region of interest" description="Disordered" evidence="12">
    <location>
        <begin position="1512"/>
        <end position="1574"/>
    </location>
</feature>
<proteinExistence type="inferred from homology"/>
<evidence type="ECO:0000256" key="4">
    <source>
        <dbReference type="ARBA" id="ARBA00022737"/>
    </source>
</evidence>
<dbReference type="InterPro" id="IPR036738">
    <property type="entry name" value="FRB_sf"/>
</dbReference>
<dbReference type="InterPro" id="IPR057564">
    <property type="entry name" value="HEAT_ATR"/>
</dbReference>
<sequence length="2854" mass="332666">MSSVVLKRETNLLHLLLDSLGRGSNFKDRKETCKALKVYVGDKFRELSSESFQNLLQEIAHTISDLISSTDPDLILSGCQIINELLDISSEENNAMIARFGSYLRIALDHDSSKLLKFASKTLGRLAKVGGSLSHEIVEFETKEALSYLQDERKEGRIMAAVLIMIQISDSCPTIMSMHIDTFFERIWFALRDKLLIIRQHAVIALRKGLELITQRDERSKSQWFKSIYDESKKGFKLNQSETIHGSLLVMGELFRISGDFMKKYYEEICELIVSYKEHKDKEVKKTVIELIPELAKFNSNFFINKYLKNIVKYLHKSLDKFSVDQVIIFNSLGKLSVSVGISYNNYAETTLIKIRKALNSTKKKAYCPECIVCFSLLAEALQEGIILKTKQLNIISSIFNLPLSEEVIECCLKIKKYLKELSNEIDKKMYTSVSSILGTALSLSNTSHNINVNKQRSQSSMSKFESEYDFNQIILSLRCLTIFEITLRKLLEFTDTAVLHYLNDSNKLIRKEAALTCCKVLIKSSIFGNEEMNNLIENSILNKLLVVAITDTEAIVRLSVLESLDSRLDHKLCTSNNISALLIGLNDENFAVRYLIVTIIGRISKINPRFVIPSVRKTLIQLLTELEFTKDLKLKEESAKLLAHLIKSIGDLIEPYCELILKNLIPKLNENKTKKNLSIIDSSIMSYILSAIGQLSKYTKNKKMEQYLNLLMKIILPILQEETSNFRLFNALHSLRKIISSTAQIFDGYQKFPKLLIILLKILRNENSKNIRQEVMKLMGILGAIDPYIQKINLKKVFQQENKLNKKINSERSKLMLKKKEFEKESIFSGIGSNYSNYYPNAAIPSLMKILEDKALSKHHIMVIQALIFIFKSLALRSVKFLSRVMPTYFYAMRTCENKFREFLFKNLRVIVNIVEHHISIYLKELFEIISQFWSTPLLVEMITLIGDISVLVPDQFKVYLPNLIPQLLSVLRDDNSIDREPTKQVLKSFELFASNLEDYMHLVIPTIIKLFEQNDTPLFIKRHALKTIGNLCRNLNFSDFSSRIIHPIARSLSIQHQKLQKSIMNTLCKFVIHLGNGYSIFVPMIDKILTKNNIEHPFYQNLIENFYSHGTINENNGNQIGFNTVTFSLKNKTKFSFEKLKTENNNNNNKMDNNKENNVNNHLHQNKESNNNNNVNRDTEKKTSNNNKMKKNQDNKINEKDSDNNNKNKNNNNNNNNNNNKNNNYTKNQENEKDNNNNNKNNHNNFEDSEMINYSDSSETDEFYLNLNSEEDYFNFHSKMIQKELIFNAPVKKLILKQQQLKQSWEIGNIATKEEWEEWIRRFSIELLKQSPSPTMRSCSALAQTYYPLAKELFNVAFLSCWQELYYQYQDDLIHSLEIAYNSKTLSSEVLQMLLNLAEFMEHVDKPLPISISTLGILAVKCRAYTKALHYKEIEFQMDPEGTVEPLITINNQLEKPNAAIGILIYAQQNLNLELKEEWYEQLNRWDEALEAYENRIEFLIENELENNNNNSNIIIDNENENENENENDNENENENKNKNDNEKENKKKKKNEDKDKDKEEKEDKDKEEDDDGIELELNKNKLKEKKIFTNQNNFQSKKILNEIDYFKNFNTIKLIIGKMRCLEALGDWEKLYNLIIKVWDNVNSEIKKTISVLAANSTLNTGRFDEMKKYVNEININTIEGNYFQSIVSILDNDFNQSKKYIETTRELLYNQLHTLLSESYSRAYNEFIRVQQLSELEEIIEYKKQINQPNTIGNRRKRKKLKIKLKSIWKKRLLNCTKSVDSWQQLLSIHSLIIKKKNNIGIFLKFANICRKKENNLPLSERVILNLMKNKFNVDEKIDVFDESFQSFDKKIAIEYLIILWSKNEKQKAYRALKQLCDNIPLPINKKMKNKKKKNELNLNMNGAYIDKNSEMENISHHHRAYHHNQSSEDSDSNSDSSSNNSIDYSKSDSNSDSNSVSNSDSNSDSYSDSESDYNYDSASASDSSSDLKENTKNDYQKFKKKKKRKKYKKKKYSKNKNSRIKSKYFLTLGNWYLELNDRNDFLDFEAIKSFELATRHDPKWYKGWHNWALLNSKIISEMKTQKPQTQSSLTFNEINNHLIPAIKGFFKSISLNQGAKSVPDTLRLLTLWIENGKYEIVGKTFLNEFTSLPIEIWLRVIPQIIGRINTPIEQVREIIFHLLNELGKKHPQSLVYQLNVAYISASETTKINEKKNKTKNLINSNNKNQNNILLQKKRNNIHTLSNSFLSDELILIKKKKKKKIKVKKKFKKKNIKENLKKKNIQKKKNHEKKRKKIIENVTEALMEGMRSHSPHLIEEANLVSNELIRIGILWEELWYSGIEDASRELFGNENYIGMIKILKPLHAMIEKGGKTMREMSFIQLYLRELIEAKEWCEKFLETFEENYLNQAWNIYCNIYQKIHLNLPNMNNMELKYISPKLKNVKNLELAIPGTYKPNKEILKIKEFSHNINVILSKQRPRKLKIYGNDGKVYQFLLKGHEDPRLDERVMQLFGLVNTLLGQNIETSQSQLRIKRYSVVPLSTNSGLIGWVPHTDTLHVLISEYRNSKKIALDIEDRLMTQMAPDYEKLNPIQKLEVFLHALDNTTGQDIYKVLWLKSSNSESWLERRTNYTTSLALTSMVGYILGLGDRHPSNLMMERFTGKIIHIDFGDCFEVTRERDLFPEKIPFRLTRMLIKAMEVSGIEGSYRITCQNVIQVLRDNKESLMAMLETFIHDPLIGWKLLDQKREINVDKFTKIKGTNQNNIKHNLPNFDMKQSIDLKATLSRTVRFKYQVKNVNEHSIRLIKRINDKLTGNDFNLNYTLDVPEQVQMLIEEATSYENLCQCYIGWCPFW</sequence>
<dbReference type="GO" id="GO:0005634">
    <property type="term" value="C:nucleus"/>
    <property type="evidence" value="ECO:0007669"/>
    <property type="project" value="TreeGrafter"/>
</dbReference>
<dbReference type="InterPro" id="IPR014009">
    <property type="entry name" value="PIK_FAT"/>
</dbReference>
<dbReference type="FunFam" id="1.10.1070.11:FF:000029">
    <property type="entry name" value="Serine/threonine-protein kinase TOR"/>
    <property type="match status" value="1"/>
</dbReference>
<organism evidence="16 17">
    <name type="scientific">Anaeramoeba flamelloides</name>
    <dbReference type="NCBI Taxonomy" id="1746091"/>
    <lineage>
        <taxon>Eukaryota</taxon>
        <taxon>Metamonada</taxon>
        <taxon>Anaeramoebidae</taxon>
        <taxon>Anaeramoeba</taxon>
    </lineage>
</organism>
<evidence type="ECO:0000259" key="15">
    <source>
        <dbReference type="PROSITE" id="PS51190"/>
    </source>
</evidence>
<dbReference type="InterPro" id="IPR009076">
    <property type="entry name" value="FRB_dom"/>
</dbReference>
<feature type="compositionally biased region" description="Basic residues" evidence="12">
    <location>
        <begin position="2003"/>
        <end position="2020"/>
    </location>
</feature>
<dbReference type="Pfam" id="PF02259">
    <property type="entry name" value="FAT"/>
    <property type="match status" value="2"/>
</dbReference>
<dbReference type="GO" id="GO:0031931">
    <property type="term" value="C:TORC1 complex"/>
    <property type="evidence" value="ECO:0007669"/>
    <property type="project" value="TreeGrafter"/>
</dbReference>
<comment type="caution">
    <text evidence="16">The sequence shown here is derived from an EMBL/GenBank/DDBJ whole genome shotgun (WGS) entry which is preliminary data.</text>
</comment>
<evidence type="ECO:0000256" key="8">
    <source>
        <dbReference type="ARBA" id="ARBA00047899"/>
    </source>
</evidence>
<evidence type="ECO:0000256" key="3">
    <source>
        <dbReference type="ARBA" id="ARBA00022679"/>
    </source>
</evidence>
<dbReference type="InterPro" id="IPR026683">
    <property type="entry name" value="TOR_cat"/>
</dbReference>
<dbReference type="Proteomes" id="UP001146793">
    <property type="component" value="Unassembled WGS sequence"/>
</dbReference>
<evidence type="ECO:0000256" key="10">
    <source>
        <dbReference type="RuleBase" id="RU364109"/>
    </source>
</evidence>
<keyword evidence="2 10" id="KW-0723">Serine/threonine-protein kinase</keyword>
<dbReference type="SUPFAM" id="SSF56112">
    <property type="entry name" value="Protein kinase-like (PK-like)"/>
    <property type="match status" value="1"/>
</dbReference>
<dbReference type="InterPro" id="IPR003152">
    <property type="entry name" value="FATC_dom"/>
</dbReference>
<feature type="compositionally biased region" description="Basic and acidic residues" evidence="12">
    <location>
        <begin position="1536"/>
        <end position="1567"/>
    </location>
</feature>
<dbReference type="Pfam" id="PF08771">
    <property type="entry name" value="FRB_dom"/>
    <property type="match status" value="1"/>
</dbReference>
<dbReference type="GO" id="GO:0016242">
    <property type="term" value="P:negative regulation of macroautophagy"/>
    <property type="evidence" value="ECO:0007669"/>
    <property type="project" value="TreeGrafter"/>
</dbReference>
<dbReference type="InterPro" id="IPR024585">
    <property type="entry name" value="mTOR_dom"/>
</dbReference>
<name>A0AAV7ZGY4_9EUKA</name>
<keyword evidence="3 10" id="KW-0808">Transferase</keyword>
<keyword evidence="6 10" id="KW-0418">Kinase</keyword>
<dbReference type="EMBL" id="JANTQA010000029">
    <property type="protein sequence ID" value="KAJ3441271.1"/>
    <property type="molecule type" value="Genomic_DNA"/>
</dbReference>
<gene>
    <name evidence="16" type="ORF">M0812_13277</name>
</gene>
<dbReference type="PROSITE" id="PS51189">
    <property type="entry name" value="FAT"/>
    <property type="match status" value="1"/>
</dbReference>
<feature type="domain" description="FAT" evidence="14">
    <location>
        <begin position="1416"/>
        <end position="2205"/>
    </location>
</feature>
<dbReference type="FunFam" id="1.20.120.150:FF:000001">
    <property type="entry name" value="Serine/threonine-protein kinase TOR"/>
    <property type="match status" value="1"/>
</dbReference>
<dbReference type="FunFam" id="3.30.1010.10:FF:000006">
    <property type="entry name" value="Serine/threonine-protein kinase TOR"/>
    <property type="match status" value="1"/>
</dbReference>
<dbReference type="Gene3D" id="1.25.10.10">
    <property type="entry name" value="Leucine-rich Repeat Variant"/>
    <property type="match status" value="3"/>
</dbReference>
<dbReference type="InterPro" id="IPR050517">
    <property type="entry name" value="DDR_Repair_Kinase"/>
</dbReference>
<reference evidence="16" key="1">
    <citation type="submission" date="2022-08" db="EMBL/GenBank/DDBJ databases">
        <title>Novel sulphate-reducing endosymbionts in the free-living metamonad Anaeramoeba.</title>
        <authorList>
            <person name="Jerlstrom-Hultqvist J."/>
            <person name="Cepicka I."/>
            <person name="Gallot-Lavallee L."/>
            <person name="Salas-Leiva D."/>
            <person name="Curtis B.A."/>
            <person name="Zahonova K."/>
            <person name="Pipaliya S."/>
            <person name="Dacks J."/>
            <person name="Roger A.J."/>
        </authorList>
    </citation>
    <scope>NUCLEOTIDE SEQUENCE</scope>
    <source>
        <strain evidence="16">Busselton2</strain>
    </source>
</reference>
<dbReference type="GO" id="GO:0038202">
    <property type="term" value="P:TORC1 signaling"/>
    <property type="evidence" value="ECO:0007669"/>
    <property type="project" value="TreeGrafter"/>
</dbReference>
<keyword evidence="7 10" id="KW-0067">ATP-binding</keyword>
<dbReference type="GO" id="GO:0005737">
    <property type="term" value="C:cytoplasm"/>
    <property type="evidence" value="ECO:0007669"/>
    <property type="project" value="TreeGrafter"/>
</dbReference>
<dbReference type="Pfam" id="PF23593">
    <property type="entry name" value="HEAT_ATR"/>
    <property type="match status" value="1"/>
</dbReference>
<evidence type="ECO:0000256" key="1">
    <source>
        <dbReference type="ARBA" id="ARBA00011031"/>
    </source>
</evidence>
<dbReference type="Gene3D" id="1.20.120.150">
    <property type="entry name" value="FKBP12-rapamycin binding domain"/>
    <property type="match status" value="1"/>
</dbReference>
<feature type="compositionally biased region" description="Low complexity" evidence="12">
    <location>
        <begin position="1979"/>
        <end position="1989"/>
    </location>
</feature>
<comment type="catalytic activity">
    <reaction evidence="9">
        <text>L-seryl-[protein] + ATP = O-phospho-L-seryl-[protein] + ADP + H(+)</text>
        <dbReference type="Rhea" id="RHEA:17989"/>
        <dbReference type="Rhea" id="RHEA-COMP:9863"/>
        <dbReference type="Rhea" id="RHEA-COMP:11604"/>
        <dbReference type="ChEBI" id="CHEBI:15378"/>
        <dbReference type="ChEBI" id="CHEBI:29999"/>
        <dbReference type="ChEBI" id="CHEBI:30616"/>
        <dbReference type="ChEBI" id="CHEBI:83421"/>
        <dbReference type="ChEBI" id="CHEBI:456216"/>
        <dbReference type="EC" id="2.7.11.1"/>
    </reaction>
</comment>
<feature type="domain" description="PI3K/PI4K catalytic" evidence="13">
    <location>
        <begin position="2468"/>
        <end position="2784"/>
    </location>
</feature>
<dbReference type="SMART" id="SM01346">
    <property type="entry name" value="DUF3385"/>
    <property type="match status" value="1"/>
</dbReference>
<dbReference type="SMART" id="SM01343">
    <property type="entry name" value="FATC"/>
    <property type="match status" value="1"/>
</dbReference>
<dbReference type="SMART" id="SM01345">
    <property type="entry name" value="Rapamycin_bind"/>
    <property type="match status" value="1"/>
</dbReference>
<dbReference type="GO" id="GO:0031932">
    <property type="term" value="C:TORC2 complex"/>
    <property type="evidence" value="ECO:0007669"/>
    <property type="project" value="TreeGrafter"/>
</dbReference>
<protein>
    <recommendedName>
        <fullName evidence="10">Serine/threonine-protein kinase TOR</fullName>
        <ecNumber evidence="10">2.7.11.1</ecNumber>
    </recommendedName>
</protein>
<feature type="region of interest" description="Disordered" evidence="12">
    <location>
        <begin position="1924"/>
        <end position="2020"/>
    </location>
</feature>
<feature type="compositionally biased region" description="Acidic residues" evidence="12">
    <location>
        <begin position="1520"/>
        <end position="1535"/>
    </location>
</feature>
<dbReference type="Pfam" id="PF11865">
    <property type="entry name" value="mTOR_dom"/>
    <property type="match status" value="1"/>
</dbReference>
<dbReference type="PROSITE" id="PS51190">
    <property type="entry name" value="FATC"/>
    <property type="match status" value="1"/>
</dbReference>
<feature type="compositionally biased region" description="Low complexity" evidence="12">
    <location>
        <begin position="1938"/>
        <end position="1971"/>
    </location>
</feature>
<evidence type="ECO:0000256" key="5">
    <source>
        <dbReference type="ARBA" id="ARBA00022741"/>
    </source>
</evidence>
<dbReference type="PROSITE" id="PS00916">
    <property type="entry name" value="PI3_4_KINASE_2"/>
    <property type="match status" value="1"/>
</dbReference>
<feature type="region of interest" description="Disordered" evidence="12">
    <location>
        <begin position="1143"/>
        <end position="1251"/>
    </location>
</feature>
<feature type="compositionally biased region" description="Basic and acidic residues" evidence="12">
    <location>
        <begin position="1193"/>
        <end position="1208"/>
    </location>
</feature>
<dbReference type="SUPFAM" id="SSF48371">
    <property type="entry name" value="ARM repeat"/>
    <property type="match status" value="1"/>
</dbReference>
<dbReference type="EC" id="2.7.11.1" evidence="10"/>
<dbReference type="InterPro" id="IPR011009">
    <property type="entry name" value="Kinase-like_dom_sf"/>
</dbReference>
<dbReference type="InterPro" id="IPR003151">
    <property type="entry name" value="PIK-rel_kinase_FAT"/>
</dbReference>
<evidence type="ECO:0000259" key="13">
    <source>
        <dbReference type="PROSITE" id="PS50290"/>
    </source>
</evidence>
<dbReference type="SMART" id="SM00146">
    <property type="entry name" value="PI3Kc"/>
    <property type="match status" value="1"/>
</dbReference>
<evidence type="ECO:0000256" key="6">
    <source>
        <dbReference type="ARBA" id="ARBA00022777"/>
    </source>
</evidence>
<feature type="compositionally biased region" description="Low complexity" evidence="12">
    <location>
        <begin position="1209"/>
        <end position="1230"/>
    </location>
</feature>
<dbReference type="InterPro" id="IPR036940">
    <property type="entry name" value="PI3/4_kinase_cat_sf"/>
</dbReference>
<feature type="domain" description="FATC" evidence="15">
    <location>
        <begin position="2822"/>
        <end position="2854"/>
    </location>
</feature>
<dbReference type="CDD" id="cd05169">
    <property type="entry name" value="PIKKc_TOR"/>
    <property type="match status" value="1"/>
</dbReference>
<dbReference type="InterPro" id="IPR011989">
    <property type="entry name" value="ARM-like"/>
</dbReference>
<dbReference type="PROSITE" id="PS50290">
    <property type="entry name" value="PI3_4_KINASE_3"/>
    <property type="match status" value="1"/>
</dbReference>
<feature type="compositionally biased region" description="Low complexity" evidence="12">
    <location>
        <begin position="1145"/>
        <end position="1178"/>
    </location>
</feature>
<dbReference type="GO" id="GO:0005524">
    <property type="term" value="F:ATP binding"/>
    <property type="evidence" value="ECO:0007669"/>
    <property type="project" value="UniProtKB-KW"/>
</dbReference>
<keyword evidence="5 10" id="KW-0547">Nucleotide-binding</keyword>
<evidence type="ECO:0000256" key="12">
    <source>
        <dbReference type="SAM" id="MobiDB-lite"/>
    </source>
</evidence>
<evidence type="ECO:0000259" key="14">
    <source>
        <dbReference type="PROSITE" id="PS51189"/>
    </source>
</evidence>
<evidence type="ECO:0000256" key="9">
    <source>
        <dbReference type="ARBA" id="ARBA00048679"/>
    </source>
</evidence>
<comment type="similarity">
    <text evidence="1 10">Belongs to the PI3/PI4-kinase family.</text>
</comment>
<feature type="coiled-coil region" evidence="11">
    <location>
        <begin position="2277"/>
        <end position="2308"/>
    </location>
</feature>
<dbReference type="GO" id="GO:0004674">
    <property type="term" value="F:protein serine/threonine kinase activity"/>
    <property type="evidence" value="ECO:0007669"/>
    <property type="project" value="UniProtKB-KW"/>
</dbReference>
<evidence type="ECO:0000313" key="16">
    <source>
        <dbReference type="EMBL" id="KAJ3441271.1"/>
    </source>
</evidence>
<dbReference type="InterPro" id="IPR000403">
    <property type="entry name" value="PI3/4_kinase_cat_dom"/>
</dbReference>
<dbReference type="InterPro" id="IPR016024">
    <property type="entry name" value="ARM-type_fold"/>
</dbReference>
<dbReference type="Pfam" id="PF02260">
    <property type="entry name" value="FATC"/>
    <property type="match status" value="1"/>
</dbReference>
<dbReference type="Pfam" id="PF00454">
    <property type="entry name" value="PI3_PI4_kinase"/>
    <property type="match status" value="1"/>
</dbReference>
<evidence type="ECO:0000256" key="11">
    <source>
        <dbReference type="SAM" id="Coils"/>
    </source>
</evidence>